<evidence type="ECO:0000313" key="2">
    <source>
        <dbReference type="EMBL" id="MCG7945944.1"/>
    </source>
</evidence>
<feature type="transmembrane region" description="Helical" evidence="1">
    <location>
        <begin position="46"/>
        <end position="63"/>
    </location>
</feature>
<keyword evidence="1" id="KW-0472">Membrane</keyword>
<protein>
    <submittedName>
        <fullName evidence="2">Uncharacterized protein</fullName>
    </submittedName>
</protein>
<gene>
    <name evidence="2" type="ORF">JAZ07_06295</name>
</gene>
<feature type="transmembrane region" description="Helical" evidence="1">
    <location>
        <begin position="6"/>
        <end position="25"/>
    </location>
</feature>
<keyword evidence="1" id="KW-0812">Transmembrane</keyword>
<feature type="transmembrane region" description="Helical" evidence="1">
    <location>
        <begin position="104"/>
        <end position="124"/>
    </location>
</feature>
<feature type="transmembrane region" description="Helical" evidence="1">
    <location>
        <begin position="75"/>
        <end position="97"/>
    </location>
</feature>
<keyword evidence="1" id="KW-1133">Transmembrane helix</keyword>
<organism evidence="2 3">
    <name type="scientific">Candidatus Thiodiazotropha taylori</name>
    <dbReference type="NCBI Taxonomy" id="2792791"/>
    <lineage>
        <taxon>Bacteria</taxon>
        <taxon>Pseudomonadati</taxon>
        <taxon>Pseudomonadota</taxon>
        <taxon>Gammaproteobacteria</taxon>
        <taxon>Chromatiales</taxon>
        <taxon>Sedimenticolaceae</taxon>
        <taxon>Candidatus Thiodiazotropha</taxon>
    </lineage>
</organism>
<proteinExistence type="predicted"/>
<comment type="caution">
    <text evidence="2">The sequence shown here is derived from an EMBL/GenBank/DDBJ whole genome shotgun (WGS) entry which is preliminary data.</text>
</comment>
<dbReference type="Proteomes" id="UP000886667">
    <property type="component" value="Unassembled WGS sequence"/>
</dbReference>
<evidence type="ECO:0000313" key="3">
    <source>
        <dbReference type="Proteomes" id="UP000886667"/>
    </source>
</evidence>
<accession>A0A9E4KB93</accession>
<dbReference type="AlphaFoldDB" id="A0A9E4KB93"/>
<evidence type="ECO:0000256" key="1">
    <source>
        <dbReference type="SAM" id="Phobius"/>
    </source>
</evidence>
<sequence length="319" mass="36344">MGIAIAVVYLPLYIVFSIIAVISARGINKSIKEPEFTDKFIFKRKAVGFMIAIIVTWILIWLVPVKGNTDFEALFIQLGLTLAGPAVLVLVVSILFSKSNTRKYFSVGALLSTVVIPWITLLAATNYYNVINYPAYWYKCANAEVVFIKDVKPSKSVFIQKDSFTSARKGYQSETRSIGLFLLNQSKLEYIERPIKKENARNNPIYERISIQGDRVFRSNGGKKTKYIIEEVEEITSEYEVKHSRLDFLNEKEDGIGGSRIEIYDRKDNELIAHAQYYWDNKTFKSCPDEAHQGLFVYKFIATALNVISRDSGIKGLRQ</sequence>
<dbReference type="EMBL" id="JAEPCM010000209">
    <property type="protein sequence ID" value="MCG7945944.1"/>
    <property type="molecule type" value="Genomic_DNA"/>
</dbReference>
<name>A0A9E4KB93_9GAMM</name>
<reference evidence="2" key="1">
    <citation type="journal article" date="2021" name="Proc. Natl. Acad. Sci. U.S.A.">
        <title>Global biogeography of chemosynthetic symbionts reveals both localized and globally distributed symbiont groups. .</title>
        <authorList>
            <person name="Osvatic J.T."/>
            <person name="Wilkins L.G.E."/>
            <person name="Leibrecht L."/>
            <person name="Leray M."/>
            <person name="Zauner S."/>
            <person name="Polzin J."/>
            <person name="Camacho Y."/>
            <person name="Gros O."/>
            <person name="van Gils J.A."/>
            <person name="Eisen J.A."/>
            <person name="Petersen J.M."/>
            <person name="Yuen B."/>
        </authorList>
    </citation>
    <scope>NUCLEOTIDE SEQUENCE</scope>
    <source>
        <strain evidence="2">MAGclacostrist064TRANS</strain>
    </source>
</reference>